<sequence length="365" mass="41203">MNDRMQYLKILSIILISIIFYKIIDNIKVVVELMNVVLSLISPLLWAFLIAYLLNPFMKYLQSKFKFNRAISILVVYFVVIGITILSITIITPKVVSNSAEILENLPDYINNTKEFLIKKISDANLLEKYGVTQYALDNVDYFIESSKNFLDESLNIILAKLIGFTSELLKFIIGLIISVYMLIEKESILKGVKRSINAFFSISKANKIITFIKSIDTIFSGYLTGKILDSVIMGIICFIGLILIKAPYSFLIGLLFGLANLIPYFGPIIGMAIAVAITLFYSPIKAIWVLIFILILEQFHAWWIAPKILGDKVGLKPFWIIVAIVVGGESFGVIGMFFAVPVMAIIKMYYEELINKRLSLKGNI</sequence>
<evidence type="ECO:0000256" key="7">
    <source>
        <dbReference type="ARBA" id="ARBA00023136"/>
    </source>
</evidence>
<evidence type="ECO:0000256" key="2">
    <source>
        <dbReference type="ARBA" id="ARBA00009773"/>
    </source>
</evidence>
<dbReference type="RefSeq" id="WP_035380072.1">
    <property type="nucleotide sequence ID" value="NZ_AZQP01000025.1"/>
</dbReference>
<feature type="transmembrane region" description="Helical" evidence="8">
    <location>
        <begin position="288"/>
        <end position="306"/>
    </location>
</feature>
<feature type="transmembrane region" description="Helical" evidence="8">
    <location>
        <begin position="36"/>
        <end position="58"/>
    </location>
</feature>
<dbReference type="OrthoDB" id="9793390at2"/>
<feature type="transmembrane region" description="Helical" evidence="8">
    <location>
        <begin position="70"/>
        <end position="91"/>
    </location>
</feature>
<evidence type="ECO:0000256" key="1">
    <source>
        <dbReference type="ARBA" id="ARBA00004651"/>
    </source>
</evidence>
<evidence type="ECO:0000256" key="4">
    <source>
        <dbReference type="ARBA" id="ARBA00022475"/>
    </source>
</evidence>
<dbReference type="Proteomes" id="UP000019681">
    <property type="component" value="Unassembled WGS sequence"/>
</dbReference>
<evidence type="ECO:0000256" key="8">
    <source>
        <dbReference type="SAM" id="Phobius"/>
    </source>
</evidence>
<feature type="transmembrane region" description="Helical" evidence="8">
    <location>
        <begin position="7"/>
        <end position="24"/>
    </location>
</feature>
<reference evidence="9 10" key="1">
    <citation type="journal article" date="2014" name="Genome Announc.">
        <title>Draft Genome Sequence of Fervidicella metallireducens Strain AeBT, an Iron-Reducing Thermoanaerobe from the Great Artesian Basin.</title>
        <authorList>
            <person name="Patel B.K."/>
        </authorList>
    </citation>
    <scope>NUCLEOTIDE SEQUENCE [LARGE SCALE GENOMIC DNA]</scope>
    <source>
        <strain evidence="9 10">AeB</strain>
    </source>
</reference>
<protein>
    <submittedName>
        <fullName evidence="9">Membrane protein</fullName>
    </submittedName>
</protein>
<dbReference type="AlphaFoldDB" id="A0A017RU78"/>
<dbReference type="EMBL" id="AZQP01000025">
    <property type="protein sequence ID" value="EYE88232.1"/>
    <property type="molecule type" value="Genomic_DNA"/>
</dbReference>
<dbReference type="GO" id="GO:0005886">
    <property type="term" value="C:plasma membrane"/>
    <property type="evidence" value="ECO:0007669"/>
    <property type="project" value="UniProtKB-SubCell"/>
</dbReference>
<name>A0A017RU78_9CLOT</name>
<keyword evidence="5 8" id="KW-0812">Transmembrane</keyword>
<comment type="caution">
    <text evidence="9">The sequence shown here is derived from an EMBL/GenBank/DDBJ whole genome shotgun (WGS) entry which is preliminary data.</text>
</comment>
<evidence type="ECO:0000313" key="9">
    <source>
        <dbReference type="EMBL" id="EYE88232.1"/>
    </source>
</evidence>
<proteinExistence type="inferred from homology"/>
<evidence type="ECO:0000256" key="6">
    <source>
        <dbReference type="ARBA" id="ARBA00022989"/>
    </source>
</evidence>
<dbReference type="PANTHER" id="PTHR21716">
    <property type="entry name" value="TRANSMEMBRANE PROTEIN"/>
    <property type="match status" value="1"/>
</dbReference>
<keyword evidence="10" id="KW-1185">Reference proteome</keyword>
<feature type="transmembrane region" description="Helical" evidence="8">
    <location>
        <begin position="318"/>
        <end position="351"/>
    </location>
</feature>
<gene>
    <name evidence="9" type="ORF">Q428_09035</name>
</gene>
<keyword evidence="7 8" id="KW-0472">Membrane</keyword>
<accession>A0A017RU78</accession>
<comment type="subcellular location">
    <subcellularLocation>
        <location evidence="1">Cell membrane</location>
        <topology evidence="1">Multi-pass membrane protein</topology>
    </subcellularLocation>
</comment>
<dbReference type="PANTHER" id="PTHR21716:SF53">
    <property type="entry name" value="PERMEASE PERM-RELATED"/>
    <property type="match status" value="1"/>
</dbReference>
<keyword evidence="6 8" id="KW-1133">Transmembrane helix</keyword>
<dbReference type="GO" id="GO:0055085">
    <property type="term" value="P:transmembrane transport"/>
    <property type="evidence" value="ECO:0007669"/>
    <property type="project" value="TreeGrafter"/>
</dbReference>
<evidence type="ECO:0000313" key="10">
    <source>
        <dbReference type="Proteomes" id="UP000019681"/>
    </source>
</evidence>
<dbReference type="Pfam" id="PF01594">
    <property type="entry name" value="AI-2E_transport"/>
    <property type="match status" value="1"/>
</dbReference>
<keyword evidence="4" id="KW-1003">Cell membrane</keyword>
<feature type="transmembrane region" description="Helical" evidence="8">
    <location>
        <begin position="232"/>
        <end position="257"/>
    </location>
</feature>
<comment type="similarity">
    <text evidence="2">Belongs to the autoinducer-2 exporter (AI-2E) (TC 2.A.86) family.</text>
</comment>
<organism evidence="9 10">
    <name type="scientific">Fervidicella metallireducens AeB</name>
    <dbReference type="NCBI Taxonomy" id="1403537"/>
    <lineage>
        <taxon>Bacteria</taxon>
        <taxon>Bacillati</taxon>
        <taxon>Bacillota</taxon>
        <taxon>Clostridia</taxon>
        <taxon>Eubacteriales</taxon>
        <taxon>Clostridiaceae</taxon>
        <taxon>Fervidicella</taxon>
    </lineage>
</organism>
<dbReference type="InterPro" id="IPR002549">
    <property type="entry name" value="AI-2E-like"/>
</dbReference>
<feature type="transmembrane region" description="Helical" evidence="8">
    <location>
        <begin position="263"/>
        <end position="281"/>
    </location>
</feature>
<evidence type="ECO:0000256" key="3">
    <source>
        <dbReference type="ARBA" id="ARBA00022448"/>
    </source>
</evidence>
<feature type="transmembrane region" description="Helical" evidence="8">
    <location>
        <begin position="158"/>
        <end position="184"/>
    </location>
</feature>
<evidence type="ECO:0000256" key="5">
    <source>
        <dbReference type="ARBA" id="ARBA00022692"/>
    </source>
</evidence>
<keyword evidence="3" id="KW-0813">Transport</keyword>